<dbReference type="AlphaFoldDB" id="A0A6C0CGW5"/>
<proteinExistence type="predicted"/>
<name>A0A6C0CGW5_9ZZZZ</name>
<sequence>MDADCSGGCGRKKEKDWYELWCPSCYNYILQSYQRPADFHEAPVKSIPPQQEVWSPVKTVVGIIVAAICLVYLI</sequence>
<dbReference type="EMBL" id="MN739412">
    <property type="protein sequence ID" value="QHT03533.1"/>
    <property type="molecule type" value="Genomic_DNA"/>
</dbReference>
<evidence type="ECO:0000313" key="1">
    <source>
        <dbReference type="EMBL" id="QHT03533.1"/>
    </source>
</evidence>
<accession>A0A6C0CGW5</accession>
<protein>
    <submittedName>
        <fullName evidence="1">Uncharacterized protein</fullName>
    </submittedName>
</protein>
<organism evidence="1">
    <name type="scientific">viral metagenome</name>
    <dbReference type="NCBI Taxonomy" id="1070528"/>
    <lineage>
        <taxon>unclassified sequences</taxon>
        <taxon>metagenomes</taxon>
        <taxon>organismal metagenomes</taxon>
    </lineage>
</organism>
<reference evidence="1" key="1">
    <citation type="journal article" date="2020" name="Nature">
        <title>Giant virus diversity and host interactions through global metagenomics.</title>
        <authorList>
            <person name="Schulz F."/>
            <person name="Roux S."/>
            <person name="Paez-Espino D."/>
            <person name="Jungbluth S."/>
            <person name="Walsh D.A."/>
            <person name="Denef V.J."/>
            <person name="McMahon K.D."/>
            <person name="Konstantinidis K.T."/>
            <person name="Eloe-Fadrosh E.A."/>
            <person name="Kyrpides N.C."/>
            <person name="Woyke T."/>
        </authorList>
    </citation>
    <scope>NUCLEOTIDE SEQUENCE</scope>
    <source>
        <strain evidence="1">GVMAG-M-3300021079-18</strain>
    </source>
</reference>